<keyword evidence="2" id="KW-1185">Reference proteome</keyword>
<dbReference type="EMBL" id="CP045226">
    <property type="protein sequence ID" value="QFS42590.1"/>
    <property type="molecule type" value="Genomic_DNA"/>
</dbReference>
<dbReference type="AlphaFoldDB" id="A0A5P8VQI2"/>
<gene>
    <name evidence="1" type="ORF">GXM_00063</name>
</gene>
<proteinExistence type="predicted"/>
<accession>A0A5P8VQI2</accession>
<sequence length="59" mass="6701">MLFTNDLGLLYIDYIGSDRQKSVINVLSDQALFLKPHIHQSKCQKKAIALYFKGAIANF</sequence>
<protein>
    <submittedName>
        <fullName evidence="1">Uncharacterized protein</fullName>
    </submittedName>
</protein>
<reference evidence="1 2" key="1">
    <citation type="submission" date="2019-10" db="EMBL/GenBank/DDBJ databases">
        <title>Genomic and transcriptomic insights into the perfect genentic adaptation of a filamentous nitrogen-fixing cyanobacterium to rice fields.</title>
        <authorList>
            <person name="Chen Z."/>
        </authorList>
    </citation>
    <scope>NUCLEOTIDE SEQUENCE [LARGE SCALE GENOMIC DNA]</scope>
    <source>
        <strain evidence="1">CCNUC1</strain>
    </source>
</reference>
<evidence type="ECO:0000313" key="1">
    <source>
        <dbReference type="EMBL" id="QFS42590.1"/>
    </source>
</evidence>
<organism evidence="1 2">
    <name type="scientific">Nostoc sphaeroides CCNUC1</name>
    <dbReference type="NCBI Taxonomy" id="2653204"/>
    <lineage>
        <taxon>Bacteria</taxon>
        <taxon>Bacillati</taxon>
        <taxon>Cyanobacteriota</taxon>
        <taxon>Cyanophyceae</taxon>
        <taxon>Nostocales</taxon>
        <taxon>Nostocaceae</taxon>
        <taxon>Nostoc</taxon>
    </lineage>
</organism>
<evidence type="ECO:0000313" key="2">
    <source>
        <dbReference type="Proteomes" id="UP000326678"/>
    </source>
</evidence>
<dbReference type="Proteomes" id="UP000326678">
    <property type="component" value="Chromosome Gxm1"/>
</dbReference>
<dbReference type="KEGG" id="nsh:GXM_00063"/>
<name>A0A5P8VQI2_9NOSO</name>